<dbReference type="Proteomes" id="UP000606115">
    <property type="component" value="Unassembled WGS sequence"/>
</dbReference>
<dbReference type="Pfam" id="PF02623">
    <property type="entry name" value="FliW"/>
    <property type="match status" value="1"/>
</dbReference>
<evidence type="ECO:0000313" key="1">
    <source>
        <dbReference type="EMBL" id="GGJ69334.1"/>
    </source>
</evidence>
<organism evidence="1 2">
    <name type="scientific">Glutamicibacter ardleyensis</name>
    <dbReference type="NCBI Taxonomy" id="225894"/>
    <lineage>
        <taxon>Bacteria</taxon>
        <taxon>Bacillati</taxon>
        <taxon>Actinomycetota</taxon>
        <taxon>Actinomycetes</taxon>
        <taxon>Micrococcales</taxon>
        <taxon>Micrococcaceae</taxon>
        <taxon>Glutamicibacter</taxon>
    </lineage>
</organism>
<dbReference type="GeneID" id="303305346"/>
<protein>
    <recommendedName>
        <fullName evidence="3">Flagellar assembly protein FliW</fullName>
    </recommendedName>
</protein>
<accession>A0ABQ2DQW2</accession>
<dbReference type="InterPro" id="IPR003775">
    <property type="entry name" value="Flagellar_assembly_factor_FliW"/>
</dbReference>
<dbReference type="SUPFAM" id="SSF141457">
    <property type="entry name" value="BH3618-like"/>
    <property type="match status" value="1"/>
</dbReference>
<dbReference type="RefSeq" id="WP_188686725.1">
    <property type="nucleotide sequence ID" value="NZ_BMKX01000009.1"/>
</dbReference>
<name>A0ABQ2DQW2_9MICC</name>
<dbReference type="Gene3D" id="2.30.290.10">
    <property type="entry name" value="BH3618-like"/>
    <property type="match status" value="1"/>
</dbReference>
<dbReference type="EMBL" id="BMKX01000009">
    <property type="protein sequence ID" value="GGJ69334.1"/>
    <property type="molecule type" value="Genomic_DNA"/>
</dbReference>
<dbReference type="InterPro" id="IPR024046">
    <property type="entry name" value="Flagellar_assmbl_FliW_dom_sf"/>
</dbReference>
<gene>
    <name evidence="1" type="ORF">GCM10007173_30040</name>
</gene>
<evidence type="ECO:0000313" key="2">
    <source>
        <dbReference type="Proteomes" id="UP000606115"/>
    </source>
</evidence>
<evidence type="ECO:0008006" key="3">
    <source>
        <dbReference type="Google" id="ProtNLM"/>
    </source>
</evidence>
<comment type="caution">
    <text evidence="1">The sequence shown here is derived from an EMBL/GenBank/DDBJ whole genome shotgun (WGS) entry which is preliminary data.</text>
</comment>
<sequence>MSRVLRPAVALPGFPEATTLNLEPVDGAMGLYSVTSAQAPHLRWFVLDASVHLPDYAPQFTADQLALLGNPDADSRSVLVVVNTSDSKVSANLLAPLLLHTQTGSCAQLILEGQEWPLRFELAM</sequence>
<proteinExistence type="predicted"/>
<reference evidence="2" key="1">
    <citation type="journal article" date="2019" name="Int. J. Syst. Evol. Microbiol.">
        <title>The Global Catalogue of Microorganisms (GCM) 10K type strain sequencing project: providing services to taxonomists for standard genome sequencing and annotation.</title>
        <authorList>
            <consortium name="The Broad Institute Genomics Platform"/>
            <consortium name="The Broad Institute Genome Sequencing Center for Infectious Disease"/>
            <person name="Wu L."/>
            <person name="Ma J."/>
        </authorList>
    </citation>
    <scope>NUCLEOTIDE SEQUENCE [LARGE SCALE GENOMIC DNA]</scope>
    <source>
        <strain evidence="2">CGMCC 1.3685</strain>
    </source>
</reference>
<keyword evidence="2" id="KW-1185">Reference proteome</keyword>